<dbReference type="KEGG" id="doa:AXF15_03655"/>
<evidence type="ECO:0000256" key="6">
    <source>
        <dbReference type="PIRSR" id="PIRSR602322-1"/>
    </source>
</evidence>
<evidence type="ECO:0000256" key="1">
    <source>
        <dbReference type="ARBA" id="ARBA00022448"/>
    </source>
</evidence>
<keyword evidence="1" id="KW-0813">Transport</keyword>
<keyword evidence="7" id="KW-0732">Signal</keyword>
<evidence type="ECO:0000259" key="8">
    <source>
        <dbReference type="Pfam" id="PF02085"/>
    </source>
</evidence>
<dbReference type="Gene3D" id="3.90.10.10">
    <property type="entry name" value="Cytochrome C3"/>
    <property type="match status" value="1"/>
</dbReference>
<dbReference type="GO" id="GO:0046872">
    <property type="term" value="F:metal ion binding"/>
    <property type="evidence" value="ECO:0007669"/>
    <property type="project" value="UniProtKB-KW"/>
</dbReference>
<keyword evidence="3 6" id="KW-0479">Metal-binding</keyword>
<feature type="binding site" description="axial binding residue" evidence="6">
    <location>
        <position position="61"/>
    </location>
    <ligand>
        <name>heme c</name>
        <dbReference type="ChEBI" id="CHEBI:61717"/>
        <label>1</label>
    </ligand>
    <ligandPart>
        <name>Fe</name>
        <dbReference type="ChEBI" id="CHEBI:18248"/>
    </ligandPart>
</feature>
<feature type="signal peptide" evidence="7">
    <location>
        <begin position="1"/>
        <end position="25"/>
    </location>
</feature>
<evidence type="ECO:0000313" key="9">
    <source>
        <dbReference type="EMBL" id="AMD92292.1"/>
    </source>
</evidence>
<dbReference type="GO" id="GO:0020037">
    <property type="term" value="F:heme binding"/>
    <property type="evidence" value="ECO:0007669"/>
    <property type="project" value="InterPro"/>
</dbReference>
<feature type="binding site" description="axial binding residue" evidence="6">
    <location>
        <position position="121"/>
    </location>
    <ligand>
        <name>heme c</name>
        <dbReference type="ChEBI" id="CHEBI:61717"/>
        <label>1</label>
    </ligand>
    <ligandPart>
        <name>Fe</name>
        <dbReference type="ChEBI" id="CHEBI:18248"/>
    </ligandPart>
</feature>
<evidence type="ECO:0000256" key="7">
    <source>
        <dbReference type="SAM" id="SignalP"/>
    </source>
</evidence>
<evidence type="ECO:0000256" key="4">
    <source>
        <dbReference type="ARBA" id="ARBA00022982"/>
    </source>
</evidence>
<dbReference type="InterPro" id="IPR036280">
    <property type="entry name" value="Multihaem_cyt_sf"/>
</dbReference>
<keyword evidence="4" id="KW-0249">Electron transport</keyword>
<name>A0A0X8JPB8_9BACT</name>
<feature type="binding site" description="axial binding residue" evidence="6">
    <location>
        <position position="139"/>
    </location>
    <ligand>
        <name>heme c</name>
        <dbReference type="ChEBI" id="CHEBI:61717"/>
        <label>1</label>
    </ligand>
    <ligandPart>
        <name>Fe</name>
        <dbReference type="ChEBI" id="CHEBI:18248"/>
    </ligandPart>
</feature>
<dbReference type="InterPro" id="IPR002322">
    <property type="entry name" value="Cyt_c_III"/>
</dbReference>
<feature type="binding site" description="axial binding residue" evidence="6">
    <location>
        <position position="91"/>
    </location>
    <ligand>
        <name>heme c</name>
        <dbReference type="ChEBI" id="CHEBI:61717"/>
        <label>1</label>
    </ligand>
    <ligandPart>
        <name>Fe</name>
        <dbReference type="ChEBI" id="CHEBI:18248"/>
    </ligandPart>
</feature>
<organism evidence="9 10">
    <name type="scientific">Desulfomicrobium orale DSM 12838</name>
    <dbReference type="NCBI Taxonomy" id="888061"/>
    <lineage>
        <taxon>Bacteria</taxon>
        <taxon>Pseudomonadati</taxon>
        <taxon>Thermodesulfobacteriota</taxon>
        <taxon>Desulfovibrionia</taxon>
        <taxon>Desulfovibrionales</taxon>
        <taxon>Desulfomicrobiaceae</taxon>
        <taxon>Desulfomicrobium</taxon>
    </lineage>
</organism>
<protein>
    <recommendedName>
        <fullName evidence="8">Class III cytochrome C domain-containing protein</fullName>
    </recommendedName>
</protein>
<evidence type="ECO:0000256" key="5">
    <source>
        <dbReference type="ARBA" id="ARBA00023004"/>
    </source>
</evidence>
<feature type="binding site" description="axial binding residue" evidence="6">
    <location>
        <position position="74"/>
    </location>
    <ligand>
        <name>heme c</name>
        <dbReference type="ChEBI" id="CHEBI:61717"/>
        <label>1</label>
    </ligand>
    <ligandPart>
        <name>Fe</name>
        <dbReference type="ChEBI" id="CHEBI:18248"/>
    </ligandPart>
</feature>
<feature type="domain" description="Class III cytochrome C" evidence="8">
    <location>
        <begin position="41"/>
        <end position="140"/>
    </location>
</feature>
<accession>A0A0X8JPB8</accession>
<feature type="binding site" description="axial binding residue" evidence="6">
    <location>
        <position position="86"/>
    </location>
    <ligand>
        <name>heme c</name>
        <dbReference type="ChEBI" id="CHEBI:61717"/>
        <label>2</label>
    </ligand>
    <ligandPart>
        <name>Fe</name>
        <dbReference type="ChEBI" id="CHEBI:18248"/>
    </ligandPart>
</feature>
<evidence type="ECO:0000256" key="3">
    <source>
        <dbReference type="ARBA" id="ARBA00022723"/>
    </source>
</evidence>
<dbReference type="RefSeq" id="WP_066603452.1">
    <property type="nucleotide sequence ID" value="NZ_CP014230.1"/>
</dbReference>
<feature type="binding site" description="covalent" evidence="6">
    <location>
        <position position="64"/>
    </location>
    <ligand>
        <name>heme c</name>
        <dbReference type="ChEBI" id="CHEBI:61717"/>
        <label>1</label>
    </ligand>
</feature>
<feature type="binding site" description="axial binding residue" evidence="6">
    <location>
        <position position="120"/>
    </location>
    <ligand>
        <name>heme c</name>
        <dbReference type="ChEBI" id="CHEBI:61717"/>
        <label>1</label>
    </ligand>
    <ligandPart>
        <name>Fe</name>
        <dbReference type="ChEBI" id="CHEBI:18248"/>
    </ligandPart>
</feature>
<dbReference type="PRINTS" id="PR00609">
    <property type="entry name" value="CYTOCHROMEC3"/>
</dbReference>
<dbReference type="CDD" id="cd08168">
    <property type="entry name" value="Cytochrom_C3"/>
    <property type="match status" value="1"/>
</dbReference>
<sequence length="142" mass="15233">MKKSLLTGLACAALLSFAAAPMLSAADAPGDDYVITAPEGMKVKEKDGKPGKLQKAVPFPHSKHASVECAECHHTMEKDGGAIKKCTTSGCHDSLEFRDKANAKDIKLVENAYHKQCIDCHKNLKKEKKPTGPTACGKCHTK</sequence>
<dbReference type="Pfam" id="PF02085">
    <property type="entry name" value="Cytochrom_CIII"/>
    <property type="match status" value="1"/>
</dbReference>
<evidence type="ECO:0000256" key="2">
    <source>
        <dbReference type="ARBA" id="ARBA00022617"/>
    </source>
</evidence>
<dbReference type="STRING" id="888061.AXF15_03655"/>
<dbReference type="InterPro" id="IPR020942">
    <property type="entry name" value="Cyt_c_III_dom"/>
</dbReference>
<dbReference type="Proteomes" id="UP000063964">
    <property type="component" value="Chromosome"/>
</dbReference>
<gene>
    <name evidence="9" type="ORF">AXF15_03655</name>
</gene>
<proteinExistence type="predicted"/>
<keyword evidence="5 6" id="KW-0408">Iron</keyword>
<feature type="binding site" description="axial binding residue" evidence="6">
    <location>
        <position position="92"/>
    </location>
    <ligand>
        <name>heme c</name>
        <dbReference type="ChEBI" id="CHEBI:61717"/>
        <label>1</label>
    </ligand>
    <ligandPart>
        <name>Fe</name>
        <dbReference type="ChEBI" id="CHEBI:18248"/>
    </ligandPart>
</feature>
<feature type="binding site" description="axial binding residue" evidence="6">
    <location>
        <position position="69"/>
    </location>
    <ligand>
        <name>heme c</name>
        <dbReference type="ChEBI" id="CHEBI:61717"/>
        <label>2</label>
    </ligand>
    <ligandPart>
        <name>Fe</name>
        <dbReference type="ChEBI" id="CHEBI:18248"/>
    </ligandPart>
</feature>
<feature type="binding site" description="covalent" evidence="6">
    <location>
        <position position="136"/>
    </location>
    <ligand>
        <name>heme c</name>
        <dbReference type="ChEBI" id="CHEBI:61717"/>
        <label>4</label>
    </ligand>
</feature>
<comment type="cofactor">
    <cofactor evidence="6">
        <name>heme c</name>
        <dbReference type="ChEBI" id="CHEBI:61717"/>
    </cofactor>
    <text evidence="6">Binds 4 heme c groups covalently per monomer.</text>
</comment>
<feature type="binding site" description="axial binding residue" evidence="6">
    <location>
        <position position="140"/>
    </location>
    <ligand>
        <name>heme c</name>
        <dbReference type="ChEBI" id="CHEBI:61717"/>
        <label>1</label>
    </ligand>
    <ligandPart>
        <name>Fe</name>
        <dbReference type="ChEBI" id="CHEBI:18248"/>
    </ligandPart>
</feature>
<dbReference type="SUPFAM" id="SSF48695">
    <property type="entry name" value="Multiheme cytochromes"/>
    <property type="match status" value="1"/>
</dbReference>
<feature type="chain" id="PRO_5007067590" description="Class III cytochrome C domain-containing protein" evidence="7">
    <location>
        <begin position="26"/>
        <end position="142"/>
    </location>
</feature>
<dbReference type="GO" id="GO:0009055">
    <property type="term" value="F:electron transfer activity"/>
    <property type="evidence" value="ECO:0007669"/>
    <property type="project" value="InterPro"/>
</dbReference>
<feature type="binding site" description="covalent" evidence="6">
    <location>
        <position position="117"/>
    </location>
    <ligand>
        <name>heme c</name>
        <dbReference type="ChEBI" id="CHEBI:61717"/>
        <label>3</label>
    </ligand>
</feature>
<feature type="binding site" description="axial binding residue" evidence="6">
    <location>
        <position position="73"/>
    </location>
    <ligand>
        <name>heme c</name>
        <dbReference type="ChEBI" id="CHEBI:61717"/>
        <label>1</label>
    </ligand>
    <ligandPart>
        <name>Fe</name>
        <dbReference type="ChEBI" id="CHEBI:18248"/>
    </ligandPart>
</feature>
<feature type="binding site" description="axial binding residue" evidence="6">
    <location>
        <position position="72"/>
    </location>
    <ligand>
        <name>heme c</name>
        <dbReference type="ChEBI" id="CHEBI:61717"/>
        <label>1</label>
    </ligand>
    <ligandPart>
        <name>Fe</name>
        <dbReference type="ChEBI" id="CHEBI:18248"/>
    </ligandPart>
</feature>
<keyword evidence="2 6" id="KW-0349">Heme</keyword>
<reference evidence="10" key="1">
    <citation type="submission" date="2016-02" db="EMBL/GenBank/DDBJ databases">
        <authorList>
            <person name="Holder M.E."/>
            <person name="Ajami N.J."/>
            <person name="Petrosino J.F."/>
        </authorList>
    </citation>
    <scope>NUCLEOTIDE SEQUENCE [LARGE SCALE GENOMIC DNA]</scope>
    <source>
        <strain evidence="10">DSM 12838</strain>
    </source>
</reference>
<evidence type="ECO:0000313" key="10">
    <source>
        <dbReference type="Proteomes" id="UP000063964"/>
    </source>
</evidence>
<dbReference type="AlphaFoldDB" id="A0A0X8JPB8"/>
<keyword evidence="10" id="KW-1185">Reference proteome</keyword>
<dbReference type="EMBL" id="CP014230">
    <property type="protein sequence ID" value="AMD92292.1"/>
    <property type="molecule type" value="Genomic_DNA"/>
</dbReference>